<organism evidence="8 9">
    <name type="scientific">Microlunatus kandeliicorticis</name>
    <dbReference type="NCBI Taxonomy" id="1759536"/>
    <lineage>
        <taxon>Bacteria</taxon>
        <taxon>Bacillati</taxon>
        <taxon>Actinomycetota</taxon>
        <taxon>Actinomycetes</taxon>
        <taxon>Propionibacteriales</taxon>
        <taxon>Propionibacteriaceae</taxon>
        <taxon>Microlunatus</taxon>
    </lineage>
</organism>
<sequence>MTDTVDRERTSPPTRSVAPHPRSDAAPAGSRGAELSVVAPAVAVAAAELEGVAEHLGLVDQLLAETCADLDHLWTSQLAERAPVDILETDDLPTLLSSLITQGGKRFRPVLTFLGWLAANGRAREVGHVDVVRVSAALELLHVFALIHDDVMDESDSRRGRPTAHVLAAGRHRSADGHGDADRFGESVAILLGDLAHAEADHLAAELPPEMRKLWRVLVVELVCGQRRDLTGGAAGRRDLWHARQVARMKSGAYTVERPLELGAAAAQAADVVVASLRQYGREVGEAFALRDDLLGVCGDPTMTGKPAGDDLLSGKPTVVLALAEKRLRGGARDVLARAGSPELTADDVALLQQAFADFGVIRAVEQRITRHVERATTAIQGRTLDPVGVEQLTRMAHQIAWRDK</sequence>
<feature type="region of interest" description="Disordered" evidence="7">
    <location>
        <begin position="1"/>
        <end position="31"/>
    </location>
</feature>
<dbReference type="AlphaFoldDB" id="A0A7W3ITH2"/>
<evidence type="ECO:0000313" key="8">
    <source>
        <dbReference type="EMBL" id="MBA8794875.1"/>
    </source>
</evidence>
<gene>
    <name evidence="8" type="ORF">FHX74_002503</name>
</gene>
<dbReference type="CDD" id="cd00685">
    <property type="entry name" value="Trans_IPPS_HT"/>
    <property type="match status" value="1"/>
</dbReference>
<evidence type="ECO:0000256" key="1">
    <source>
        <dbReference type="ARBA" id="ARBA00001946"/>
    </source>
</evidence>
<dbReference type="EC" id="2.5.1.29" evidence="8"/>
<dbReference type="PANTHER" id="PTHR12001:SF85">
    <property type="entry name" value="SHORT CHAIN ISOPRENYL DIPHOSPHATE SYNTHASE"/>
    <property type="match status" value="1"/>
</dbReference>
<dbReference type="GO" id="GO:0008299">
    <property type="term" value="P:isoprenoid biosynthetic process"/>
    <property type="evidence" value="ECO:0007669"/>
    <property type="project" value="InterPro"/>
</dbReference>
<dbReference type="GO" id="GO:0004337">
    <property type="term" value="F:(2E,6E)-farnesyl diphosphate synthase activity"/>
    <property type="evidence" value="ECO:0007669"/>
    <property type="project" value="UniProtKB-EC"/>
</dbReference>
<dbReference type="SUPFAM" id="SSF48576">
    <property type="entry name" value="Terpenoid synthases"/>
    <property type="match status" value="1"/>
</dbReference>
<dbReference type="InterPro" id="IPR000092">
    <property type="entry name" value="Polyprenyl_synt"/>
</dbReference>
<dbReference type="GO" id="GO:0046872">
    <property type="term" value="F:metal ion binding"/>
    <property type="evidence" value="ECO:0007669"/>
    <property type="project" value="UniProtKB-KW"/>
</dbReference>
<dbReference type="EC" id="2.5.1.1" evidence="8"/>
<dbReference type="InterPro" id="IPR008949">
    <property type="entry name" value="Isoprenoid_synthase_dom_sf"/>
</dbReference>
<dbReference type="InterPro" id="IPR033749">
    <property type="entry name" value="Polyprenyl_synt_CS"/>
</dbReference>
<dbReference type="PANTHER" id="PTHR12001">
    <property type="entry name" value="GERANYLGERANYL PYROPHOSPHATE SYNTHASE"/>
    <property type="match status" value="1"/>
</dbReference>
<keyword evidence="5" id="KW-0460">Magnesium</keyword>
<dbReference type="Pfam" id="PF00348">
    <property type="entry name" value="polyprenyl_synt"/>
    <property type="match status" value="1"/>
</dbReference>
<dbReference type="PROSITE" id="PS00723">
    <property type="entry name" value="POLYPRENYL_SYNTHASE_1"/>
    <property type="match status" value="1"/>
</dbReference>
<dbReference type="GO" id="GO:0004311">
    <property type="term" value="F:geranylgeranyl diphosphate synthase activity"/>
    <property type="evidence" value="ECO:0007669"/>
    <property type="project" value="UniProtKB-EC"/>
</dbReference>
<comment type="caution">
    <text evidence="8">The sequence shown here is derived from an EMBL/GenBank/DDBJ whole genome shotgun (WGS) entry which is preliminary data.</text>
</comment>
<dbReference type="Proteomes" id="UP000523079">
    <property type="component" value="Unassembled WGS sequence"/>
</dbReference>
<dbReference type="Gene3D" id="1.10.600.10">
    <property type="entry name" value="Farnesyl Diphosphate Synthase"/>
    <property type="match status" value="1"/>
</dbReference>
<evidence type="ECO:0000256" key="6">
    <source>
        <dbReference type="RuleBase" id="RU004466"/>
    </source>
</evidence>
<accession>A0A7W3ITH2</accession>
<proteinExistence type="inferred from homology"/>
<evidence type="ECO:0000256" key="5">
    <source>
        <dbReference type="ARBA" id="ARBA00022842"/>
    </source>
</evidence>
<name>A0A7W3ITH2_9ACTN</name>
<comment type="cofactor">
    <cofactor evidence="1">
        <name>Mg(2+)</name>
        <dbReference type="ChEBI" id="CHEBI:18420"/>
    </cofactor>
</comment>
<evidence type="ECO:0000256" key="7">
    <source>
        <dbReference type="SAM" id="MobiDB-lite"/>
    </source>
</evidence>
<dbReference type="SFLD" id="SFLDS00005">
    <property type="entry name" value="Isoprenoid_Synthase_Type_I"/>
    <property type="match status" value="1"/>
</dbReference>
<comment type="similarity">
    <text evidence="2 6">Belongs to the FPP/GGPP synthase family.</text>
</comment>
<reference evidence="8 9" key="1">
    <citation type="submission" date="2020-07" db="EMBL/GenBank/DDBJ databases">
        <title>Sequencing the genomes of 1000 actinobacteria strains.</title>
        <authorList>
            <person name="Klenk H.-P."/>
        </authorList>
    </citation>
    <scope>NUCLEOTIDE SEQUENCE [LARGE SCALE GENOMIC DNA]</scope>
    <source>
        <strain evidence="8 9">DSM 100723</strain>
    </source>
</reference>
<keyword evidence="4" id="KW-0479">Metal-binding</keyword>
<protein>
    <submittedName>
        <fullName evidence="8">Geranylgeranyl diphosphate synthase type I</fullName>
        <ecNumber evidence="8">2.5.1.1</ecNumber>
        <ecNumber evidence="8">2.5.1.10</ecNumber>
        <ecNumber evidence="8">2.5.1.29</ecNumber>
    </submittedName>
</protein>
<evidence type="ECO:0000256" key="4">
    <source>
        <dbReference type="ARBA" id="ARBA00022723"/>
    </source>
</evidence>
<evidence type="ECO:0000256" key="3">
    <source>
        <dbReference type="ARBA" id="ARBA00022679"/>
    </source>
</evidence>
<keyword evidence="9" id="KW-1185">Reference proteome</keyword>
<dbReference type="RefSeq" id="WP_182560516.1">
    <property type="nucleotide sequence ID" value="NZ_JACGWT010000004.1"/>
</dbReference>
<keyword evidence="3 6" id="KW-0808">Transferase</keyword>
<feature type="compositionally biased region" description="Basic and acidic residues" evidence="7">
    <location>
        <begin position="1"/>
        <end position="10"/>
    </location>
</feature>
<dbReference type="EMBL" id="JACGWT010000004">
    <property type="protein sequence ID" value="MBA8794875.1"/>
    <property type="molecule type" value="Genomic_DNA"/>
</dbReference>
<evidence type="ECO:0000313" key="9">
    <source>
        <dbReference type="Proteomes" id="UP000523079"/>
    </source>
</evidence>
<dbReference type="GO" id="GO:0004161">
    <property type="term" value="F:dimethylallyltranstransferase activity"/>
    <property type="evidence" value="ECO:0007669"/>
    <property type="project" value="UniProtKB-EC"/>
</dbReference>
<dbReference type="EC" id="2.5.1.10" evidence="8"/>
<evidence type="ECO:0000256" key="2">
    <source>
        <dbReference type="ARBA" id="ARBA00006706"/>
    </source>
</evidence>